<keyword evidence="7 11" id="KW-0547">Nucleotide-binding</keyword>
<keyword evidence="5 11" id="KW-0808">Transferase</keyword>
<evidence type="ECO:0000256" key="4">
    <source>
        <dbReference type="ARBA" id="ARBA00022642"/>
    </source>
</evidence>
<comment type="pathway">
    <text evidence="2 11">Cofactor biosynthesis; NAD(+) biosynthesis; deamido-NAD(+) from nicotinate D-ribonucleotide: step 1/1.</text>
</comment>
<dbReference type="AlphaFoldDB" id="A0A554XHR3"/>
<keyword evidence="4 11" id="KW-0662">Pyridine nucleotide biosynthesis</keyword>
<comment type="caution">
    <text evidence="13">The sequence shown here is derived from an EMBL/GenBank/DDBJ whole genome shotgun (WGS) entry which is preliminary data.</text>
</comment>
<evidence type="ECO:0000256" key="9">
    <source>
        <dbReference type="ARBA" id="ARBA00023027"/>
    </source>
</evidence>
<feature type="domain" description="Cytidyltransferase-like" evidence="12">
    <location>
        <begin position="14"/>
        <end position="175"/>
    </location>
</feature>
<dbReference type="UniPathway" id="UPA00253">
    <property type="reaction ID" value="UER00332"/>
</dbReference>
<dbReference type="InterPro" id="IPR005248">
    <property type="entry name" value="NadD/NMNAT"/>
</dbReference>
<keyword evidence="9 11" id="KW-0520">NAD</keyword>
<dbReference type="NCBIfam" id="TIGR00125">
    <property type="entry name" value="cyt_tran_rel"/>
    <property type="match status" value="1"/>
</dbReference>
<evidence type="ECO:0000256" key="6">
    <source>
        <dbReference type="ARBA" id="ARBA00022695"/>
    </source>
</evidence>
<dbReference type="Gene3D" id="3.40.50.620">
    <property type="entry name" value="HUPs"/>
    <property type="match status" value="1"/>
</dbReference>
<dbReference type="SUPFAM" id="SSF52374">
    <property type="entry name" value="Nucleotidylyl transferase"/>
    <property type="match status" value="1"/>
</dbReference>
<dbReference type="InterPro" id="IPR014729">
    <property type="entry name" value="Rossmann-like_a/b/a_fold"/>
</dbReference>
<evidence type="ECO:0000256" key="11">
    <source>
        <dbReference type="HAMAP-Rule" id="MF_00244"/>
    </source>
</evidence>
<evidence type="ECO:0000256" key="3">
    <source>
        <dbReference type="ARBA" id="ARBA00009014"/>
    </source>
</evidence>
<dbReference type="PANTHER" id="PTHR39321:SF3">
    <property type="entry name" value="PHOSPHOPANTETHEINE ADENYLYLTRANSFERASE"/>
    <property type="match status" value="1"/>
</dbReference>
<name>A0A554XHR3_9BURK</name>
<dbReference type="GO" id="GO:0004515">
    <property type="term" value="F:nicotinate-nucleotide adenylyltransferase activity"/>
    <property type="evidence" value="ECO:0007669"/>
    <property type="project" value="UniProtKB-UniRule"/>
</dbReference>
<dbReference type="GO" id="GO:0005524">
    <property type="term" value="F:ATP binding"/>
    <property type="evidence" value="ECO:0007669"/>
    <property type="project" value="UniProtKB-KW"/>
</dbReference>
<dbReference type="Proteomes" id="UP000318294">
    <property type="component" value="Unassembled WGS sequence"/>
</dbReference>
<evidence type="ECO:0000256" key="8">
    <source>
        <dbReference type="ARBA" id="ARBA00022840"/>
    </source>
</evidence>
<dbReference type="Pfam" id="PF01467">
    <property type="entry name" value="CTP_transf_like"/>
    <property type="match status" value="1"/>
</dbReference>
<organism evidence="13 14">
    <name type="scientific">Tepidimonas charontis</name>
    <dbReference type="NCBI Taxonomy" id="2267262"/>
    <lineage>
        <taxon>Bacteria</taxon>
        <taxon>Pseudomonadati</taxon>
        <taxon>Pseudomonadota</taxon>
        <taxon>Betaproteobacteria</taxon>
        <taxon>Burkholderiales</taxon>
        <taxon>Tepidimonas</taxon>
    </lineage>
</organism>
<dbReference type="EMBL" id="VJON01000008">
    <property type="protein sequence ID" value="TSE35370.1"/>
    <property type="molecule type" value="Genomic_DNA"/>
</dbReference>
<accession>A0A554XHR3</accession>
<dbReference type="NCBIfam" id="TIGR00482">
    <property type="entry name" value="nicotinate (nicotinamide) nucleotide adenylyltransferase"/>
    <property type="match status" value="1"/>
</dbReference>
<dbReference type="InterPro" id="IPR004821">
    <property type="entry name" value="Cyt_trans-like"/>
</dbReference>
<dbReference type="RefSeq" id="WP_236640191.1">
    <property type="nucleotide sequence ID" value="NZ_VJON01000008.1"/>
</dbReference>
<dbReference type="HAMAP" id="MF_00244">
    <property type="entry name" value="NaMN_adenylyltr"/>
    <property type="match status" value="1"/>
</dbReference>
<evidence type="ECO:0000259" key="12">
    <source>
        <dbReference type="Pfam" id="PF01467"/>
    </source>
</evidence>
<proteinExistence type="inferred from homology"/>
<keyword evidence="6 11" id="KW-0548">Nucleotidyltransferase</keyword>
<comment type="catalytic activity">
    <reaction evidence="10 11">
        <text>nicotinate beta-D-ribonucleotide + ATP + H(+) = deamido-NAD(+) + diphosphate</text>
        <dbReference type="Rhea" id="RHEA:22860"/>
        <dbReference type="ChEBI" id="CHEBI:15378"/>
        <dbReference type="ChEBI" id="CHEBI:30616"/>
        <dbReference type="ChEBI" id="CHEBI:33019"/>
        <dbReference type="ChEBI" id="CHEBI:57502"/>
        <dbReference type="ChEBI" id="CHEBI:58437"/>
        <dbReference type="EC" id="2.7.7.18"/>
    </reaction>
</comment>
<evidence type="ECO:0000256" key="10">
    <source>
        <dbReference type="ARBA" id="ARBA00048721"/>
    </source>
</evidence>
<dbReference type="CDD" id="cd02165">
    <property type="entry name" value="NMNAT"/>
    <property type="match status" value="1"/>
</dbReference>
<evidence type="ECO:0000256" key="5">
    <source>
        <dbReference type="ARBA" id="ARBA00022679"/>
    </source>
</evidence>
<dbReference type="GO" id="GO:0009435">
    <property type="term" value="P:NAD+ biosynthetic process"/>
    <property type="evidence" value="ECO:0007669"/>
    <property type="project" value="UniProtKB-UniRule"/>
</dbReference>
<evidence type="ECO:0000256" key="1">
    <source>
        <dbReference type="ARBA" id="ARBA00002324"/>
    </source>
</evidence>
<keyword evidence="8 11" id="KW-0067">ATP-binding</keyword>
<sequence>MSAPQALPPRRVGVFGGAFDPPHNAHRALAETAIRLLPLDRLHIVPTGQAWHKARVLSPTVHRVALCRLAFGDLPGVVIDTREIERPGPSYTVDTLSELRALYPQAQLFLLLGADQWAAFRTWRRWPDILSLATVAVAARPPTDGAPPAPATPDDLPCLRLPLPPMDLSATAVRATWLRDPAQAARLVPPAVARYISTHGLYQMPSGDDPPSSVHP</sequence>
<comment type="similarity">
    <text evidence="3 11">Belongs to the NadD family.</text>
</comment>
<evidence type="ECO:0000313" key="14">
    <source>
        <dbReference type="Proteomes" id="UP000318294"/>
    </source>
</evidence>
<evidence type="ECO:0000256" key="7">
    <source>
        <dbReference type="ARBA" id="ARBA00022741"/>
    </source>
</evidence>
<protein>
    <recommendedName>
        <fullName evidence="11">Probable nicotinate-nucleotide adenylyltransferase</fullName>
        <ecNumber evidence="11">2.7.7.18</ecNumber>
    </recommendedName>
    <alternativeName>
        <fullName evidence="11">Deamido-NAD(+) diphosphorylase</fullName>
    </alternativeName>
    <alternativeName>
        <fullName evidence="11">Deamido-NAD(+) pyrophosphorylase</fullName>
    </alternativeName>
    <alternativeName>
        <fullName evidence="11">Nicotinate mononucleotide adenylyltransferase</fullName>
        <shortName evidence="11">NaMN adenylyltransferase</shortName>
    </alternativeName>
</protein>
<evidence type="ECO:0000256" key="2">
    <source>
        <dbReference type="ARBA" id="ARBA00005019"/>
    </source>
</evidence>
<gene>
    <name evidence="11 13" type="primary">nadD</name>
    <name evidence="13" type="ORF">Tchar_00774</name>
</gene>
<dbReference type="PANTHER" id="PTHR39321">
    <property type="entry name" value="NICOTINATE-NUCLEOTIDE ADENYLYLTRANSFERASE-RELATED"/>
    <property type="match status" value="1"/>
</dbReference>
<evidence type="ECO:0000313" key="13">
    <source>
        <dbReference type="EMBL" id="TSE35370.1"/>
    </source>
</evidence>
<dbReference type="EC" id="2.7.7.18" evidence="11"/>
<keyword evidence="14" id="KW-1185">Reference proteome</keyword>
<comment type="function">
    <text evidence="1 11">Catalyzes the reversible adenylation of nicotinate mononucleotide (NaMN) to nicotinic acid adenine dinucleotide (NaAD).</text>
</comment>
<reference evidence="13 14" key="1">
    <citation type="submission" date="2019-07" db="EMBL/GenBank/DDBJ databases">
        <title>Tepidimonas charontis SPSP-6 draft genome.</title>
        <authorList>
            <person name="Da Costa M.S."/>
            <person name="Froufe H.J.C."/>
            <person name="Egas C."/>
            <person name="Albuquerque L."/>
        </authorList>
    </citation>
    <scope>NUCLEOTIDE SEQUENCE [LARGE SCALE GENOMIC DNA]</scope>
    <source>
        <strain evidence="13 14">SPSP-6</strain>
    </source>
</reference>